<proteinExistence type="predicted"/>
<sequence>MSSFTPPLPPGPPQPPAPTGRRTGDPGSAHKWQAIAALISAGVGALTFAVGFIGLPAAGVTSPVAARATATVTATVTATATATATATGAPAAQGEEHDAASPKVQWSGPLLSQQQGFDLDLVPPAVGDDDIDPWGFEGQKATLIYNNYALVPEGEVPDFSECKLLATTKPQPQLSVAAGRSVCLFTDGGRVALATLDSVNPETGIVDITVKVWEKVT</sequence>
<keyword evidence="2" id="KW-0812">Transmembrane</keyword>
<accession>A0ABW7Y7D6</accession>
<feature type="compositionally biased region" description="Pro residues" evidence="1">
    <location>
        <begin position="1"/>
        <end position="18"/>
    </location>
</feature>
<gene>
    <name evidence="3" type="ORF">ACIA8P_27110</name>
</gene>
<dbReference type="Proteomes" id="UP001612415">
    <property type="component" value="Unassembled WGS sequence"/>
</dbReference>
<evidence type="ECO:0000313" key="3">
    <source>
        <dbReference type="EMBL" id="MFI5678292.1"/>
    </source>
</evidence>
<keyword evidence="2" id="KW-0472">Membrane</keyword>
<evidence type="ECO:0000256" key="2">
    <source>
        <dbReference type="SAM" id="Phobius"/>
    </source>
</evidence>
<comment type="caution">
    <text evidence="3">The sequence shown here is derived from an EMBL/GenBank/DDBJ whole genome shotgun (WGS) entry which is preliminary data.</text>
</comment>
<name>A0ABW7Y7D6_STRCE</name>
<keyword evidence="4" id="KW-1185">Reference proteome</keyword>
<dbReference type="EMBL" id="JBITDC010000010">
    <property type="protein sequence ID" value="MFI5678292.1"/>
    <property type="molecule type" value="Genomic_DNA"/>
</dbReference>
<organism evidence="3 4">
    <name type="scientific">Streptomyces cellulosae</name>
    <dbReference type="NCBI Taxonomy" id="1968"/>
    <lineage>
        <taxon>Bacteria</taxon>
        <taxon>Bacillati</taxon>
        <taxon>Actinomycetota</taxon>
        <taxon>Actinomycetes</taxon>
        <taxon>Kitasatosporales</taxon>
        <taxon>Streptomycetaceae</taxon>
        <taxon>Streptomyces</taxon>
    </lineage>
</organism>
<feature type="region of interest" description="Disordered" evidence="1">
    <location>
        <begin position="1"/>
        <end position="28"/>
    </location>
</feature>
<reference evidence="3 4" key="1">
    <citation type="submission" date="2024-10" db="EMBL/GenBank/DDBJ databases">
        <title>The Natural Products Discovery Center: Release of the First 8490 Sequenced Strains for Exploring Actinobacteria Biosynthetic Diversity.</title>
        <authorList>
            <person name="Kalkreuter E."/>
            <person name="Kautsar S.A."/>
            <person name="Yang D."/>
            <person name="Bader C.D."/>
            <person name="Teijaro C.N."/>
            <person name="Fluegel L."/>
            <person name="Davis C.M."/>
            <person name="Simpson J.R."/>
            <person name="Lauterbach L."/>
            <person name="Steele A.D."/>
            <person name="Gui C."/>
            <person name="Meng S."/>
            <person name="Li G."/>
            <person name="Viehrig K."/>
            <person name="Ye F."/>
            <person name="Su P."/>
            <person name="Kiefer A.F."/>
            <person name="Nichols A."/>
            <person name="Cepeda A.J."/>
            <person name="Yan W."/>
            <person name="Fan B."/>
            <person name="Jiang Y."/>
            <person name="Adhikari A."/>
            <person name="Zheng C.-J."/>
            <person name="Schuster L."/>
            <person name="Cowan T.M."/>
            <person name="Smanski M.J."/>
            <person name="Chevrette M.G."/>
            <person name="De Carvalho L.P.S."/>
            <person name="Shen B."/>
        </authorList>
    </citation>
    <scope>NUCLEOTIDE SEQUENCE [LARGE SCALE GENOMIC DNA]</scope>
    <source>
        <strain evidence="3 4">NPDC051599</strain>
    </source>
</reference>
<evidence type="ECO:0000256" key="1">
    <source>
        <dbReference type="SAM" id="MobiDB-lite"/>
    </source>
</evidence>
<evidence type="ECO:0000313" key="4">
    <source>
        <dbReference type="Proteomes" id="UP001612415"/>
    </source>
</evidence>
<dbReference type="RefSeq" id="WP_398658843.1">
    <property type="nucleotide sequence ID" value="NZ_JBITDC010000010.1"/>
</dbReference>
<protein>
    <submittedName>
        <fullName evidence="3">Uncharacterized protein</fullName>
    </submittedName>
</protein>
<feature type="transmembrane region" description="Helical" evidence="2">
    <location>
        <begin position="32"/>
        <end position="55"/>
    </location>
</feature>
<keyword evidence="2" id="KW-1133">Transmembrane helix</keyword>